<dbReference type="EMBL" id="JAHIBW010000025">
    <property type="protein sequence ID" value="KAG7297798.1"/>
    <property type="molecule type" value="Genomic_DNA"/>
</dbReference>
<dbReference type="InterPro" id="IPR057096">
    <property type="entry name" value="KRIT1_FRMD8_FERM_C"/>
</dbReference>
<evidence type="ECO:0000313" key="5">
    <source>
        <dbReference type="Proteomes" id="UP000823941"/>
    </source>
</evidence>
<feature type="region of interest" description="Disordered" evidence="1">
    <location>
        <begin position="176"/>
        <end position="204"/>
    </location>
</feature>
<keyword evidence="5" id="KW-1185">Reference proteome</keyword>
<reference evidence="4 5" key="1">
    <citation type="submission" date="2021-06" db="EMBL/GenBank/DDBJ databases">
        <title>A haploid diamondback moth (Plutella xylostella L.) genome assembly resolves 31 chromosomes and identifies a diamide resistance mutation.</title>
        <authorList>
            <person name="Ward C.M."/>
            <person name="Perry K.D."/>
            <person name="Baker G."/>
            <person name="Powis K."/>
            <person name="Heckel D.G."/>
            <person name="Baxter S.W."/>
        </authorList>
    </citation>
    <scope>NUCLEOTIDE SEQUENCE [LARGE SCALE GENOMIC DNA]</scope>
    <source>
        <strain evidence="4 5">LV</strain>
        <tissue evidence="4">Single pupa</tissue>
    </source>
</reference>
<dbReference type="Pfam" id="PF24522">
    <property type="entry name" value="KRIT1_FRMD8_FERM_C"/>
    <property type="match status" value="1"/>
</dbReference>
<keyword evidence="2" id="KW-0812">Transmembrane</keyword>
<dbReference type="Proteomes" id="UP000823941">
    <property type="component" value="Chromosome 25"/>
</dbReference>
<feature type="compositionally biased region" description="Basic and acidic residues" evidence="1">
    <location>
        <begin position="176"/>
        <end position="186"/>
    </location>
</feature>
<dbReference type="PANTHER" id="PTHR13283:SF10">
    <property type="entry name" value="FERM DOMAIN-CONTAINING PROTEIN 8"/>
    <property type="match status" value="1"/>
</dbReference>
<gene>
    <name evidence="4" type="ORF">JYU34_018540</name>
</gene>
<dbReference type="Gene3D" id="2.30.29.30">
    <property type="entry name" value="Pleckstrin-homology domain (PH domain)/Phosphotyrosine-binding domain (PTB)"/>
    <property type="match status" value="1"/>
</dbReference>
<sequence length="247" mass="27582">MGLQRTAAAAARRRRLDALLLGGPGYTLDSVWAGLYPGLLLMCNFMIFFFMWLLTCAAFFQGQIEQPVRSLTSLLTHEDIPVLVAVNANGVYVIDDTESTVLLGLLYEELSWDIGLPSEEPNEDCLPCLFLQFMVVENGLRVSKILQVFSKQAIMIDTLIEYFAGEYRKRLGQDTPSDHANYDYHSDSGSISLPPLSRPDSPQRRLSNKLSRLALATHDGRGNLLGGAGDWNTDLHRPMPSWILPKH</sequence>
<feature type="domain" description="KRIT1/FRMD8 FERM" evidence="3">
    <location>
        <begin position="80"/>
        <end position="159"/>
    </location>
</feature>
<dbReference type="PANTHER" id="PTHR13283">
    <property type="entry name" value="KREV INTERACTION TRAPPED 1-RELATED"/>
    <property type="match status" value="1"/>
</dbReference>
<evidence type="ECO:0000313" key="4">
    <source>
        <dbReference type="EMBL" id="KAG7297798.1"/>
    </source>
</evidence>
<accession>A0ABQ7PYJ4</accession>
<evidence type="ECO:0000256" key="1">
    <source>
        <dbReference type="SAM" id="MobiDB-lite"/>
    </source>
</evidence>
<proteinExistence type="predicted"/>
<evidence type="ECO:0000259" key="3">
    <source>
        <dbReference type="Pfam" id="PF24522"/>
    </source>
</evidence>
<comment type="caution">
    <text evidence="4">The sequence shown here is derived from an EMBL/GenBank/DDBJ whole genome shotgun (WGS) entry which is preliminary data.</text>
</comment>
<protein>
    <recommendedName>
        <fullName evidence="3">KRIT1/FRMD8 FERM domain-containing protein</fullName>
    </recommendedName>
</protein>
<name>A0ABQ7PYJ4_PLUXY</name>
<evidence type="ECO:0000256" key="2">
    <source>
        <dbReference type="SAM" id="Phobius"/>
    </source>
</evidence>
<keyword evidence="2" id="KW-1133">Transmembrane helix</keyword>
<dbReference type="InterPro" id="IPR011993">
    <property type="entry name" value="PH-like_dom_sf"/>
</dbReference>
<feature type="transmembrane region" description="Helical" evidence="2">
    <location>
        <begin position="35"/>
        <end position="60"/>
    </location>
</feature>
<dbReference type="InterPro" id="IPR051594">
    <property type="entry name" value="KRIT1/FRMD8"/>
</dbReference>
<keyword evidence="2" id="KW-0472">Membrane</keyword>
<organism evidence="4 5">
    <name type="scientific">Plutella xylostella</name>
    <name type="common">Diamondback moth</name>
    <name type="synonym">Plutella maculipennis</name>
    <dbReference type="NCBI Taxonomy" id="51655"/>
    <lineage>
        <taxon>Eukaryota</taxon>
        <taxon>Metazoa</taxon>
        <taxon>Ecdysozoa</taxon>
        <taxon>Arthropoda</taxon>
        <taxon>Hexapoda</taxon>
        <taxon>Insecta</taxon>
        <taxon>Pterygota</taxon>
        <taxon>Neoptera</taxon>
        <taxon>Endopterygota</taxon>
        <taxon>Lepidoptera</taxon>
        <taxon>Glossata</taxon>
        <taxon>Ditrysia</taxon>
        <taxon>Yponomeutoidea</taxon>
        <taxon>Plutellidae</taxon>
        <taxon>Plutella</taxon>
    </lineage>
</organism>